<dbReference type="EMBL" id="VFML01000001">
    <property type="protein sequence ID" value="TQJ03353.1"/>
    <property type="molecule type" value="Genomic_DNA"/>
</dbReference>
<feature type="region of interest" description="Disordered" evidence="1">
    <location>
        <begin position="57"/>
        <end position="102"/>
    </location>
</feature>
<dbReference type="Proteomes" id="UP000320876">
    <property type="component" value="Unassembled WGS sequence"/>
</dbReference>
<dbReference type="RefSeq" id="WP_141999025.1">
    <property type="nucleotide sequence ID" value="NZ_VFML01000001.1"/>
</dbReference>
<evidence type="ECO:0000313" key="4">
    <source>
        <dbReference type="EMBL" id="TQJ03353.1"/>
    </source>
</evidence>
<reference evidence="4 5" key="1">
    <citation type="submission" date="2019-06" db="EMBL/GenBank/DDBJ databases">
        <title>Sequencing the genomes of 1000 actinobacteria strains.</title>
        <authorList>
            <person name="Klenk H.-P."/>
        </authorList>
    </citation>
    <scope>NUCLEOTIDE SEQUENCE [LARGE SCALE GENOMIC DNA]</scope>
    <source>
        <strain evidence="4 5">DSM 45679</strain>
    </source>
</reference>
<keyword evidence="5" id="KW-1185">Reference proteome</keyword>
<feature type="compositionally biased region" description="Low complexity" evidence="1">
    <location>
        <begin position="375"/>
        <end position="392"/>
    </location>
</feature>
<dbReference type="Pfam" id="PF18915">
    <property type="entry name" value="DUF5667"/>
    <property type="match status" value="1"/>
</dbReference>
<feature type="compositionally biased region" description="Low complexity" evidence="1">
    <location>
        <begin position="93"/>
        <end position="102"/>
    </location>
</feature>
<protein>
    <recommendedName>
        <fullName evidence="3">DUF5667 domain-containing protein</fullName>
    </recommendedName>
</protein>
<evidence type="ECO:0000256" key="1">
    <source>
        <dbReference type="SAM" id="MobiDB-lite"/>
    </source>
</evidence>
<dbReference type="InterPro" id="IPR043725">
    <property type="entry name" value="DUF5667"/>
</dbReference>
<keyword evidence="2" id="KW-0472">Membrane</keyword>
<keyword evidence="2" id="KW-1133">Transmembrane helix</keyword>
<feature type="compositionally biased region" description="Basic and acidic residues" evidence="1">
    <location>
        <begin position="10"/>
        <end position="33"/>
    </location>
</feature>
<feature type="compositionally biased region" description="Pro residues" evidence="1">
    <location>
        <begin position="333"/>
        <end position="343"/>
    </location>
</feature>
<feature type="transmembrane region" description="Helical" evidence="2">
    <location>
        <begin position="107"/>
        <end position="126"/>
    </location>
</feature>
<feature type="region of interest" description="Disordered" evidence="1">
    <location>
        <begin position="1"/>
        <end position="36"/>
    </location>
</feature>
<comment type="caution">
    <text evidence="4">The sequence shown here is derived from an EMBL/GenBank/DDBJ whole genome shotgun (WGS) entry which is preliminary data.</text>
</comment>
<feature type="region of interest" description="Disordered" evidence="1">
    <location>
        <begin position="274"/>
        <end position="392"/>
    </location>
</feature>
<feature type="domain" description="DUF5667" evidence="3">
    <location>
        <begin position="130"/>
        <end position="187"/>
    </location>
</feature>
<keyword evidence="2" id="KW-0812">Transmembrane</keyword>
<sequence>MSGFHRFSPRRAEHERFARAVDAAERDRAREETTGAEEFGAELAVVFALRGLGAAAEPDEQARARMASRIRTGEPVEDPPAPEPEPRPEPEPAARVPGPRRGPRPGAVLAGACCLLLALVGFGLVLSRDALPGDTLYELKRAREAVNLGLTFDEEARGHLHLEHAAGRLAELARLTERTAPGAAHPGYRTALADFEADARAGVTRLVTLGTGSAGTQLDELRSWARAQADRLAGLRAALPAETVPHGDASAQLVRRIGERATALAGRMGCNRITSGRTDELGALPAPGPCASPDRRVDRDPPRAADPPESARTPERDTGPPAVRLATRHAPVRPEPPTTPELPAPTIEPTRVHPAPLPTDISRPRLPDSIPEPPALLEVPPVLPGLPEVRIG</sequence>
<organism evidence="4 5">
    <name type="scientific">Amycolatopsis cihanbeyliensis</name>
    <dbReference type="NCBI Taxonomy" id="1128664"/>
    <lineage>
        <taxon>Bacteria</taxon>
        <taxon>Bacillati</taxon>
        <taxon>Actinomycetota</taxon>
        <taxon>Actinomycetes</taxon>
        <taxon>Pseudonocardiales</taxon>
        <taxon>Pseudonocardiaceae</taxon>
        <taxon>Amycolatopsis</taxon>
    </lineage>
</organism>
<evidence type="ECO:0000259" key="3">
    <source>
        <dbReference type="Pfam" id="PF18915"/>
    </source>
</evidence>
<gene>
    <name evidence="4" type="ORF">FB471_3109</name>
</gene>
<feature type="compositionally biased region" description="Basic and acidic residues" evidence="1">
    <location>
        <begin position="293"/>
        <end position="303"/>
    </location>
</feature>
<proteinExistence type="predicted"/>
<accession>A0A542DJT5</accession>
<dbReference type="OrthoDB" id="3402808at2"/>
<evidence type="ECO:0000313" key="5">
    <source>
        <dbReference type="Proteomes" id="UP000320876"/>
    </source>
</evidence>
<evidence type="ECO:0000256" key="2">
    <source>
        <dbReference type="SAM" id="Phobius"/>
    </source>
</evidence>
<name>A0A542DJT5_AMYCI</name>
<dbReference type="AlphaFoldDB" id="A0A542DJT5"/>